<accession>A0A223NS12</accession>
<evidence type="ECO:0000313" key="3">
    <source>
        <dbReference type="EMBL" id="ASU32560.1"/>
    </source>
</evidence>
<dbReference type="GO" id="GO:0006508">
    <property type="term" value="P:proteolysis"/>
    <property type="evidence" value="ECO:0007669"/>
    <property type="project" value="InterPro"/>
</dbReference>
<dbReference type="RefSeq" id="WP_094569132.1">
    <property type="nucleotide sequence ID" value="NZ_CP022743.1"/>
</dbReference>
<dbReference type="KEGG" id="muc:MuYL_0657"/>
<dbReference type="OrthoDB" id="651222at2"/>
<evidence type="ECO:0000256" key="1">
    <source>
        <dbReference type="SAM" id="SignalP"/>
    </source>
</evidence>
<dbReference type="InterPro" id="IPR008283">
    <property type="entry name" value="Peptidase_M17_N"/>
</dbReference>
<proteinExistence type="predicted"/>
<reference evidence="3 4" key="1">
    <citation type="submission" date="2017-08" db="EMBL/GenBank/DDBJ databases">
        <title>Complete genome sequence of Mucilaginibacter sp. strain BJC16-A31.</title>
        <authorList>
            <consortium name="Henan University of Science and Technology"/>
            <person name="You X."/>
        </authorList>
    </citation>
    <scope>NUCLEOTIDE SEQUENCE [LARGE SCALE GENOMIC DNA]</scope>
    <source>
        <strain evidence="3 4">BJC16-A31</strain>
    </source>
</reference>
<name>A0A223NS12_9SPHI</name>
<sequence>MKTQKSPFFRFTQRSFIVAVVLSIFISTAQAQDKAHIEPVGTHKIFGKLHGISIEGMVQSPSAEVTPLQFICVFEYQEGDIFNAPALPAAANGLYHIDKQLNGLFTDLRKSGKFSGHALETLLINPQRGIIGAKRLMLIGLGDRSKFTPDIMIEVGKLEIREALRLGVTSYAHASDLKDGGLDSPTALIINNVLKGTMDGYETELYLESKKAAQLKPVLKITLLAGQQFFDVSGIAITQFIQNYHQ</sequence>
<keyword evidence="4" id="KW-1185">Reference proteome</keyword>
<feature type="domain" description="Peptidase M17 leucyl aminopeptidase N-terminal" evidence="2">
    <location>
        <begin position="91"/>
        <end position="173"/>
    </location>
</feature>
<evidence type="ECO:0000313" key="4">
    <source>
        <dbReference type="Proteomes" id="UP000215002"/>
    </source>
</evidence>
<organism evidence="3 4">
    <name type="scientific">Mucilaginibacter xinganensis</name>
    <dbReference type="NCBI Taxonomy" id="1234841"/>
    <lineage>
        <taxon>Bacteria</taxon>
        <taxon>Pseudomonadati</taxon>
        <taxon>Bacteroidota</taxon>
        <taxon>Sphingobacteriia</taxon>
        <taxon>Sphingobacteriales</taxon>
        <taxon>Sphingobacteriaceae</taxon>
        <taxon>Mucilaginibacter</taxon>
    </lineage>
</organism>
<dbReference type="SUPFAM" id="SSF52949">
    <property type="entry name" value="Macro domain-like"/>
    <property type="match status" value="1"/>
</dbReference>
<dbReference type="Pfam" id="PF02789">
    <property type="entry name" value="Peptidase_M17_N"/>
    <property type="match status" value="1"/>
</dbReference>
<dbReference type="GO" id="GO:0070006">
    <property type="term" value="F:metalloaminopeptidase activity"/>
    <property type="evidence" value="ECO:0007669"/>
    <property type="project" value="InterPro"/>
</dbReference>
<protein>
    <submittedName>
        <fullName evidence="3">Peptidase M17</fullName>
    </submittedName>
</protein>
<feature type="signal peptide" evidence="1">
    <location>
        <begin position="1"/>
        <end position="31"/>
    </location>
</feature>
<dbReference type="EMBL" id="CP022743">
    <property type="protein sequence ID" value="ASU32560.1"/>
    <property type="molecule type" value="Genomic_DNA"/>
</dbReference>
<keyword evidence="1" id="KW-0732">Signal</keyword>
<gene>
    <name evidence="3" type="ORF">MuYL_0657</name>
</gene>
<dbReference type="Gene3D" id="3.40.220.10">
    <property type="entry name" value="Leucine Aminopeptidase, subunit E, domain 1"/>
    <property type="match status" value="1"/>
</dbReference>
<dbReference type="Proteomes" id="UP000215002">
    <property type="component" value="Chromosome"/>
</dbReference>
<feature type="chain" id="PRO_5012420347" evidence="1">
    <location>
        <begin position="32"/>
        <end position="246"/>
    </location>
</feature>
<evidence type="ECO:0000259" key="2">
    <source>
        <dbReference type="Pfam" id="PF02789"/>
    </source>
</evidence>
<dbReference type="AlphaFoldDB" id="A0A223NS12"/>
<dbReference type="InterPro" id="IPR043472">
    <property type="entry name" value="Macro_dom-like"/>
</dbReference>